<feature type="compositionally biased region" description="Basic and acidic residues" evidence="1">
    <location>
        <begin position="467"/>
        <end position="501"/>
    </location>
</feature>
<dbReference type="PANTHER" id="PTHR46238">
    <property type="entry name" value="REVERSE TRANSCRIPTASE DOMAIN-CONTAINING PROTEIN"/>
    <property type="match status" value="1"/>
</dbReference>
<organism evidence="3">
    <name type="scientific">Tanacetum cinerariifolium</name>
    <name type="common">Dalmatian daisy</name>
    <name type="synonym">Chrysanthemum cinerariifolium</name>
    <dbReference type="NCBI Taxonomy" id="118510"/>
    <lineage>
        <taxon>Eukaryota</taxon>
        <taxon>Viridiplantae</taxon>
        <taxon>Streptophyta</taxon>
        <taxon>Embryophyta</taxon>
        <taxon>Tracheophyta</taxon>
        <taxon>Spermatophyta</taxon>
        <taxon>Magnoliopsida</taxon>
        <taxon>eudicotyledons</taxon>
        <taxon>Gunneridae</taxon>
        <taxon>Pentapetalae</taxon>
        <taxon>asterids</taxon>
        <taxon>campanulids</taxon>
        <taxon>Asterales</taxon>
        <taxon>Asteraceae</taxon>
        <taxon>Asteroideae</taxon>
        <taxon>Anthemideae</taxon>
        <taxon>Anthemidinae</taxon>
        <taxon>Tanacetum</taxon>
    </lineage>
</organism>
<feature type="transmembrane region" description="Helical" evidence="2">
    <location>
        <begin position="129"/>
        <end position="154"/>
    </location>
</feature>
<dbReference type="CDD" id="cd00303">
    <property type="entry name" value="retropepsin_like"/>
    <property type="match status" value="1"/>
</dbReference>
<name>A0A6L2KXK1_TANCI</name>
<comment type="caution">
    <text evidence="3">The sequence shown here is derived from an EMBL/GenBank/DDBJ whole genome shotgun (WGS) entry which is preliminary data.</text>
</comment>
<feature type="transmembrane region" description="Helical" evidence="2">
    <location>
        <begin position="99"/>
        <end position="123"/>
    </location>
</feature>
<keyword evidence="2" id="KW-0472">Membrane</keyword>
<dbReference type="EMBL" id="BKCJ010003137">
    <property type="protein sequence ID" value="GEU53212.1"/>
    <property type="molecule type" value="Genomic_DNA"/>
</dbReference>
<dbReference type="AlphaFoldDB" id="A0A6L2KXK1"/>
<feature type="transmembrane region" description="Helical" evidence="2">
    <location>
        <begin position="305"/>
        <end position="329"/>
    </location>
</feature>
<dbReference type="Gene3D" id="2.40.70.10">
    <property type="entry name" value="Acid Proteases"/>
    <property type="match status" value="1"/>
</dbReference>
<keyword evidence="2" id="KW-1133">Transmembrane helix</keyword>
<proteinExistence type="predicted"/>
<accession>A0A6L2KXK1</accession>
<dbReference type="PANTHER" id="PTHR46238:SF8">
    <property type="entry name" value="ENDONUCLEASE_EXONUCLEASE_PHOSPHATASE DOMAIN-CONTAINING PROTEIN"/>
    <property type="match status" value="1"/>
</dbReference>
<evidence type="ECO:0000256" key="2">
    <source>
        <dbReference type="SAM" id="Phobius"/>
    </source>
</evidence>
<keyword evidence="2" id="KW-0812">Transmembrane</keyword>
<dbReference type="InterPro" id="IPR021109">
    <property type="entry name" value="Peptidase_aspartic_dom_sf"/>
</dbReference>
<evidence type="ECO:0000256" key="1">
    <source>
        <dbReference type="SAM" id="MobiDB-lite"/>
    </source>
</evidence>
<reference evidence="3" key="1">
    <citation type="journal article" date="2019" name="Sci. Rep.">
        <title>Draft genome of Tanacetum cinerariifolium, the natural source of mosquito coil.</title>
        <authorList>
            <person name="Yamashiro T."/>
            <person name="Shiraishi A."/>
            <person name="Satake H."/>
            <person name="Nakayama K."/>
        </authorList>
    </citation>
    <scope>NUCLEOTIDE SEQUENCE</scope>
</reference>
<protein>
    <submittedName>
        <fullName evidence="3">Putative cytochrome P450</fullName>
    </submittedName>
</protein>
<feature type="transmembrane region" description="Helical" evidence="2">
    <location>
        <begin position="275"/>
        <end position="299"/>
    </location>
</feature>
<feature type="region of interest" description="Disordered" evidence="1">
    <location>
        <begin position="443"/>
        <end position="507"/>
    </location>
</feature>
<sequence length="700" mass="80311">MLDMISNGVFRAELEVESILHKTREGRLRWFGHVKRTPQTAPVRRVKTLFVDGLRRRGRPKRRWEDELKQDMKELLLSEDMTSDRNAWRDRINIGPFRLWPFFVCAALAPLVYALSLLVLLVLDFCLFCFAFCSCLCYYVVLLLCLSFAISLYFRVYPRVGVGSVYILPPSYPALAGLDMISNGVFRAELEVESILHKTREGRLRWFGHVKRTPQTAPVRRVKALFVDGLRRRGRPKLRCEDELKQDMKELLLSEDMTSNRNAWRARINICPFRLWPFFVYAALAPLVYALFLLVLLVLDFCFVLVFLCIVLLFVLLCGFASLSFLCHYSSAHQVGKASNLPEKNMLKNVNIKLSLFSLCYLLRKSFSSTTMRDANPIRTLGDYSRPSYEGYRNTIELLEGNNVVLLRYDTIRAPEKVLMREEAKHHVTKNVNSICLIRGEEEKNDDDNATTGDSIKEPDGSNAEMLLKESKKENEAENWTKNESIRSAEKELTQAEKEEAVEAPGSQPVGVRKMKWKTYNLLPRGDVYEAIPKKNITKKEDIRENFDIPCNIGGLKHMNALVDQGSDVNIMPLSTYRNLIDERPAETDIRLSLTSYSYIYPLGIANDVLVNVVGHVYPVYFVNLDIKEDEKRPFILGTPFLTTDKAVIKFDKGTVTLRSGNSKISFHKILESLYKIEKGIKNDIEPIAPTMTVNRLILE</sequence>
<evidence type="ECO:0000313" key="3">
    <source>
        <dbReference type="EMBL" id="GEU53212.1"/>
    </source>
</evidence>
<gene>
    <name evidence="3" type="ORF">Tci_025190</name>
</gene>